<dbReference type="Pfam" id="PF00953">
    <property type="entry name" value="Glycos_transf_4"/>
    <property type="match status" value="1"/>
</dbReference>
<evidence type="ECO:0000256" key="2">
    <source>
        <dbReference type="ARBA" id="ARBA00022475"/>
    </source>
</evidence>
<feature type="transmembrane region" description="Helical" evidence="7">
    <location>
        <begin position="123"/>
        <end position="141"/>
    </location>
</feature>
<evidence type="ECO:0000256" key="7">
    <source>
        <dbReference type="SAM" id="Phobius"/>
    </source>
</evidence>
<evidence type="ECO:0000256" key="1">
    <source>
        <dbReference type="ARBA" id="ARBA00004651"/>
    </source>
</evidence>
<keyword evidence="2" id="KW-1003">Cell membrane</keyword>
<proteinExistence type="predicted"/>
<dbReference type="InterPro" id="IPR000715">
    <property type="entry name" value="Glycosyl_transferase_4"/>
</dbReference>
<dbReference type="PANTHER" id="PTHR22926:SF3">
    <property type="entry name" value="UNDECAPRENYL-PHOSPHATE ALPHA-N-ACETYLGLUCOSAMINYL 1-PHOSPHATE TRANSFERASE"/>
    <property type="match status" value="1"/>
</dbReference>
<keyword evidence="3" id="KW-0808">Transferase</keyword>
<reference evidence="9" key="1">
    <citation type="journal article" date="2019" name="Int. J. Syst. Evol. Microbiol.">
        <title>The Global Catalogue of Microorganisms (GCM) 10K type strain sequencing project: providing services to taxonomists for standard genome sequencing and annotation.</title>
        <authorList>
            <consortium name="The Broad Institute Genomics Platform"/>
            <consortium name="The Broad Institute Genome Sequencing Center for Infectious Disease"/>
            <person name="Wu L."/>
            <person name="Ma J."/>
        </authorList>
    </citation>
    <scope>NUCLEOTIDE SEQUENCE [LARGE SCALE GENOMIC DNA]</scope>
    <source>
        <strain evidence="9">KCTC 52237</strain>
    </source>
</reference>
<organism evidence="8 9">
    <name type="scientific">Cellvibrio fontiphilus</name>
    <dbReference type="NCBI Taxonomy" id="1815559"/>
    <lineage>
        <taxon>Bacteria</taxon>
        <taxon>Pseudomonadati</taxon>
        <taxon>Pseudomonadota</taxon>
        <taxon>Gammaproteobacteria</taxon>
        <taxon>Cellvibrionales</taxon>
        <taxon>Cellvibrionaceae</taxon>
        <taxon>Cellvibrio</taxon>
    </lineage>
</organism>
<evidence type="ECO:0000313" key="9">
    <source>
        <dbReference type="Proteomes" id="UP001595555"/>
    </source>
</evidence>
<evidence type="ECO:0000256" key="5">
    <source>
        <dbReference type="ARBA" id="ARBA00022989"/>
    </source>
</evidence>
<keyword evidence="9" id="KW-1185">Reference proteome</keyword>
<evidence type="ECO:0000313" key="8">
    <source>
        <dbReference type="EMBL" id="MFC3115435.1"/>
    </source>
</evidence>
<keyword evidence="6 7" id="KW-0472">Membrane</keyword>
<feature type="transmembrane region" description="Helical" evidence="7">
    <location>
        <begin position="202"/>
        <end position="222"/>
    </location>
</feature>
<feature type="transmembrane region" description="Helical" evidence="7">
    <location>
        <begin position="153"/>
        <end position="172"/>
    </location>
</feature>
<keyword evidence="4 7" id="KW-0812">Transmembrane</keyword>
<dbReference type="CDD" id="cd06854">
    <property type="entry name" value="GT_WbpL_WbcO_like"/>
    <property type="match status" value="1"/>
</dbReference>
<feature type="transmembrane region" description="Helical" evidence="7">
    <location>
        <begin position="47"/>
        <end position="67"/>
    </location>
</feature>
<name>A0ABV7FDQ6_9GAMM</name>
<feature type="transmembrane region" description="Helical" evidence="7">
    <location>
        <begin position="228"/>
        <end position="250"/>
    </location>
</feature>
<evidence type="ECO:0000256" key="3">
    <source>
        <dbReference type="ARBA" id="ARBA00022679"/>
    </source>
</evidence>
<sequence length="332" mass="36625">MTLSIATLISAFTIALITSKLIIYFFGKRLLDIPNDRSSHTTPTPRGGGIAIVLGTIGASLFAYFSGGISKELLILLLPGVIMAAVGIIDDIKNLNIRIRLGLQIVTATLISSTLLNDINEPPFLELLLFLTSAIGIVWLTNLYNFMDGINGLAALQTIFVCISMSLLFYLQATHVDVAIILILLALASLGFLYWNFPTAQIFMGDVGSLFIGITLATLMVWTSRDSFITSCSWLILMAAFITDATYTLLMRIISGQKFYLPHRSHLYQKLALKRKSHTQATLLIMAFNIFWLLPIALTIQIGWLNEFIGLCLAYTPAIYCAYKMRAGKTAH</sequence>
<evidence type="ECO:0000256" key="6">
    <source>
        <dbReference type="ARBA" id="ARBA00023136"/>
    </source>
</evidence>
<protein>
    <submittedName>
        <fullName evidence="8">Glycosyltransferase family 4 protein</fullName>
    </submittedName>
</protein>
<comment type="caution">
    <text evidence="8">The sequence shown here is derived from an EMBL/GenBank/DDBJ whole genome shotgun (WGS) entry which is preliminary data.</text>
</comment>
<feature type="transmembrane region" description="Helical" evidence="7">
    <location>
        <begin position="281"/>
        <end position="298"/>
    </location>
</feature>
<feature type="transmembrane region" description="Helical" evidence="7">
    <location>
        <begin position="178"/>
        <end position="195"/>
    </location>
</feature>
<dbReference type="EMBL" id="JBHRTF010000003">
    <property type="protein sequence ID" value="MFC3115435.1"/>
    <property type="molecule type" value="Genomic_DNA"/>
</dbReference>
<gene>
    <name evidence="8" type="ORF">ACFODX_07700</name>
</gene>
<comment type="subcellular location">
    <subcellularLocation>
        <location evidence="1">Cell membrane</location>
        <topology evidence="1">Multi-pass membrane protein</topology>
    </subcellularLocation>
</comment>
<feature type="transmembrane region" description="Helical" evidence="7">
    <location>
        <begin position="73"/>
        <end position="89"/>
    </location>
</feature>
<evidence type="ECO:0000256" key="4">
    <source>
        <dbReference type="ARBA" id="ARBA00022692"/>
    </source>
</evidence>
<dbReference type="RefSeq" id="WP_378117713.1">
    <property type="nucleotide sequence ID" value="NZ_JBHRTF010000003.1"/>
</dbReference>
<dbReference type="PANTHER" id="PTHR22926">
    <property type="entry name" value="PHOSPHO-N-ACETYLMURAMOYL-PENTAPEPTIDE-TRANSFERASE"/>
    <property type="match status" value="1"/>
</dbReference>
<feature type="transmembrane region" description="Helical" evidence="7">
    <location>
        <begin position="101"/>
        <end position="117"/>
    </location>
</feature>
<keyword evidence="5 7" id="KW-1133">Transmembrane helix</keyword>
<dbReference type="Proteomes" id="UP001595555">
    <property type="component" value="Unassembled WGS sequence"/>
</dbReference>
<accession>A0ABV7FDQ6</accession>
<feature type="transmembrane region" description="Helical" evidence="7">
    <location>
        <begin position="6"/>
        <end position="26"/>
    </location>
</feature>